<evidence type="ECO:0000256" key="1">
    <source>
        <dbReference type="SAM" id="Phobius"/>
    </source>
</evidence>
<feature type="transmembrane region" description="Helical" evidence="1">
    <location>
        <begin position="28"/>
        <end position="54"/>
    </location>
</feature>
<dbReference type="RefSeq" id="WP_109821541.1">
    <property type="nucleotide sequence ID" value="NZ_QGKL01000004.1"/>
</dbReference>
<reference evidence="2 3" key="1">
    <citation type="submission" date="2018-05" db="EMBL/GenBank/DDBJ databases">
        <title>Leucothrix arctica sp. nov., isolated from Arctic seawater.</title>
        <authorList>
            <person name="Choi A."/>
            <person name="Baek K."/>
        </authorList>
    </citation>
    <scope>NUCLEOTIDE SEQUENCE [LARGE SCALE GENOMIC DNA]</scope>
    <source>
        <strain evidence="2 3">IMCC9719</strain>
    </source>
</reference>
<proteinExistence type="predicted"/>
<organism evidence="2 3">
    <name type="scientific">Leucothrix arctica</name>
    <dbReference type="NCBI Taxonomy" id="1481894"/>
    <lineage>
        <taxon>Bacteria</taxon>
        <taxon>Pseudomonadati</taxon>
        <taxon>Pseudomonadota</taxon>
        <taxon>Gammaproteobacteria</taxon>
        <taxon>Thiotrichales</taxon>
        <taxon>Thiotrichaceae</taxon>
        <taxon>Leucothrix</taxon>
    </lineage>
</organism>
<gene>
    <name evidence="2" type="ORF">DKT75_00820</name>
</gene>
<feature type="transmembrane region" description="Helical" evidence="1">
    <location>
        <begin position="66"/>
        <end position="85"/>
    </location>
</feature>
<keyword evidence="1" id="KW-1133">Transmembrane helix</keyword>
<comment type="caution">
    <text evidence="2">The sequence shown here is derived from an EMBL/GenBank/DDBJ whole genome shotgun (WGS) entry which is preliminary data.</text>
</comment>
<dbReference type="EMBL" id="QGKL01000004">
    <property type="protein sequence ID" value="PWQ99646.1"/>
    <property type="molecule type" value="Genomic_DNA"/>
</dbReference>
<dbReference type="AlphaFoldDB" id="A0A317CM98"/>
<keyword evidence="1" id="KW-0812">Transmembrane</keyword>
<accession>A0A317CM98</accession>
<evidence type="ECO:0000313" key="2">
    <source>
        <dbReference type="EMBL" id="PWQ99646.1"/>
    </source>
</evidence>
<keyword evidence="3" id="KW-1185">Reference proteome</keyword>
<keyword evidence="1" id="KW-0472">Membrane</keyword>
<feature type="transmembrane region" description="Helical" evidence="1">
    <location>
        <begin position="105"/>
        <end position="131"/>
    </location>
</feature>
<sequence length="138" mass="15136">MNWAVVTLLSFIIVFSEGCFYGLYSGEIYAYGASSFFSLVIFSTVLSAVVSILCCRVLLALTKKPFIVIIGGWIIFFVAGVYSAWSLLWSGYLADFGGTWTTLEIIIGLILGQKHVLPVFVLLSFLGGFLLGKLRVKT</sequence>
<evidence type="ECO:0000313" key="3">
    <source>
        <dbReference type="Proteomes" id="UP000245506"/>
    </source>
</evidence>
<protein>
    <submittedName>
        <fullName evidence="2">Uncharacterized protein</fullName>
    </submittedName>
</protein>
<name>A0A317CM98_9GAMM</name>
<dbReference type="Proteomes" id="UP000245506">
    <property type="component" value="Unassembled WGS sequence"/>
</dbReference>